<keyword evidence="5" id="KW-1185">Reference proteome</keyword>
<dbReference type="Proteomes" id="UP001595904">
    <property type="component" value="Unassembled WGS sequence"/>
</dbReference>
<dbReference type="PIRSF" id="PIRSF018266">
    <property type="entry name" value="FecR"/>
    <property type="match status" value="1"/>
</dbReference>
<evidence type="ECO:0000256" key="1">
    <source>
        <dbReference type="SAM" id="Phobius"/>
    </source>
</evidence>
<proteinExistence type="predicted"/>
<feature type="domain" description="FecR protein" evidence="2">
    <location>
        <begin position="114"/>
        <end position="206"/>
    </location>
</feature>
<comment type="caution">
    <text evidence="4">The sequence shown here is derived from an EMBL/GenBank/DDBJ whole genome shotgun (WGS) entry which is preliminary data.</text>
</comment>
<reference evidence="5" key="1">
    <citation type="journal article" date="2019" name="Int. J. Syst. Evol. Microbiol.">
        <title>The Global Catalogue of Microorganisms (GCM) 10K type strain sequencing project: providing services to taxonomists for standard genome sequencing and annotation.</title>
        <authorList>
            <consortium name="The Broad Institute Genomics Platform"/>
            <consortium name="The Broad Institute Genome Sequencing Center for Infectious Disease"/>
            <person name="Wu L."/>
            <person name="Ma J."/>
        </authorList>
    </citation>
    <scope>NUCLEOTIDE SEQUENCE [LARGE SCALE GENOMIC DNA]</scope>
    <source>
        <strain evidence="5">CGMCC 1.10759</strain>
    </source>
</reference>
<dbReference type="InterPro" id="IPR032623">
    <property type="entry name" value="FecR_N"/>
</dbReference>
<evidence type="ECO:0000259" key="2">
    <source>
        <dbReference type="Pfam" id="PF04773"/>
    </source>
</evidence>
<organism evidence="4 5">
    <name type="scientific">Steroidobacter flavus</name>
    <dbReference type="NCBI Taxonomy" id="1842136"/>
    <lineage>
        <taxon>Bacteria</taxon>
        <taxon>Pseudomonadati</taxon>
        <taxon>Pseudomonadota</taxon>
        <taxon>Gammaproteobacteria</taxon>
        <taxon>Steroidobacterales</taxon>
        <taxon>Steroidobacteraceae</taxon>
        <taxon>Steroidobacter</taxon>
    </lineage>
</organism>
<name>A0ABV8T0F5_9GAMM</name>
<evidence type="ECO:0000259" key="3">
    <source>
        <dbReference type="Pfam" id="PF16220"/>
    </source>
</evidence>
<evidence type="ECO:0000313" key="5">
    <source>
        <dbReference type="Proteomes" id="UP001595904"/>
    </source>
</evidence>
<dbReference type="RefSeq" id="WP_380602349.1">
    <property type="nucleotide sequence ID" value="NZ_JBHSDU010000014.1"/>
</dbReference>
<dbReference type="Pfam" id="PF04773">
    <property type="entry name" value="FecR"/>
    <property type="match status" value="1"/>
</dbReference>
<gene>
    <name evidence="4" type="ORF">ACFPN2_26770</name>
</gene>
<dbReference type="PANTHER" id="PTHR30273">
    <property type="entry name" value="PERIPLASMIC SIGNAL SENSOR AND SIGMA FACTOR ACTIVATOR FECR-RELATED"/>
    <property type="match status" value="1"/>
</dbReference>
<sequence length="342" mass="38398">MELKRANDASESPYELAADWLQRLDDPELSQEDLQAWLEWFEAADDHRKAFEELQTMRQRFRVLPPRDREELKRRVEPPVRRRRFANVWPLAAAIGAMAVGAGWWIAQTHGTNTYAAAENRHRTIMLDDGSSLVLGANSVVDVTYSPTRRFLNIQRGEAYFEVAHNRFRPFMVQAGEVRVTAVGTAFNVQRRSDQVTVTVTEGKVRVTRGDESPRATTTVSSGTTRTIETERVLAMGQQAVLPIATTAETPPAATVAPDWSGDHARFIDTPLRDVLPIINRHASTRLSIEDPRVADLTYSGTIFRSHVDEWITSLPQVFPVRAVTLQDGSVTLVSRERGAEP</sequence>
<evidence type="ECO:0000313" key="4">
    <source>
        <dbReference type="EMBL" id="MFC4312717.1"/>
    </source>
</evidence>
<dbReference type="InterPro" id="IPR012373">
    <property type="entry name" value="Ferrdict_sens_TM"/>
</dbReference>
<keyword evidence="1" id="KW-0812">Transmembrane</keyword>
<keyword evidence="1" id="KW-1133">Transmembrane helix</keyword>
<protein>
    <submittedName>
        <fullName evidence="4">FecR family protein</fullName>
    </submittedName>
</protein>
<dbReference type="PANTHER" id="PTHR30273:SF2">
    <property type="entry name" value="PROTEIN FECR"/>
    <property type="match status" value="1"/>
</dbReference>
<feature type="domain" description="FecR N-terminal" evidence="3">
    <location>
        <begin position="17"/>
        <end position="56"/>
    </location>
</feature>
<feature type="transmembrane region" description="Helical" evidence="1">
    <location>
        <begin position="88"/>
        <end position="107"/>
    </location>
</feature>
<dbReference type="EMBL" id="JBHSDU010000014">
    <property type="protein sequence ID" value="MFC4312717.1"/>
    <property type="molecule type" value="Genomic_DNA"/>
</dbReference>
<keyword evidence="1" id="KW-0472">Membrane</keyword>
<accession>A0ABV8T0F5</accession>
<dbReference type="Gene3D" id="2.60.120.1440">
    <property type="match status" value="1"/>
</dbReference>
<dbReference type="Pfam" id="PF16220">
    <property type="entry name" value="DUF4880"/>
    <property type="match status" value="1"/>
</dbReference>
<dbReference type="InterPro" id="IPR006860">
    <property type="entry name" value="FecR"/>
</dbReference>